<keyword evidence="1" id="KW-1133">Transmembrane helix</keyword>
<organism evidence="2 3">
    <name type="scientific">Albidovulum marisflavi</name>
    <dbReference type="NCBI Taxonomy" id="2984159"/>
    <lineage>
        <taxon>Bacteria</taxon>
        <taxon>Pseudomonadati</taxon>
        <taxon>Pseudomonadota</taxon>
        <taxon>Alphaproteobacteria</taxon>
        <taxon>Rhodobacterales</taxon>
        <taxon>Paracoccaceae</taxon>
        <taxon>Albidovulum</taxon>
    </lineage>
</organism>
<reference evidence="2 3" key="1">
    <citation type="submission" date="2022-10" db="EMBL/GenBank/DDBJ databases">
        <title>Defluviimonas sp. nov., isolated from ocean surface water.</title>
        <authorList>
            <person name="He W."/>
            <person name="Wang L."/>
            <person name="Zhang D.-F."/>
        </authorList>
    </citation>
    <scope>NUCLEOTIDE SEQUENCE [LARGE SCALE GENOMIC DNA]</scope>
    <source>
        <strain evidence="2 3">WL0002</strain>
    </source>
</reference>
<name>A0ABT2Z7Q9_9RHOB</name>
<dbReference type="RefSeq" id="WP_263732855.1">
    <property type="nucleotide sequence ID" value="NZ_JAOWKY010000001.1"/>
</dbReference>
<feature type="transmembrane region" description="Helical" evidence="1">
    <location>
        <begin position="12"/>
        <end position="31"/>
    </location>
</feature>
<sequence>MSFIRPELQKGLWRWREVLFAAGLVAVALWITRLGGYVFIPLGLVLGALGLGWGAVAVRRLRFARTVDAPGMVEIDEGQIGYLGPTFGGYVALRELTEIRLIDIHGKRHWRLRQADGQVLLIPIAAAGADRLHDAFAALPGIDLGALSRALDAREGTEILWQRSAHAALT</sequence>
<protein>
    <recommendedName>
        <fullName evidence="4">PH domain-containing protein</fullName>
    </recommendedName>
</protein>
<keyword evidence="3" id="KW-1185">Reference proteome</keyword>
<keyword evidence="1" id="KW-0812">Transmembrane</keyword>
<evidence type="ECO:0000313" key="2">
    <source>
        <dbReference type="EMBL" id="MCV2867189.1"/>
    </source>
</evidence>
<dbReference type="EMBL" id="JAOWKY010000001">
    <property type="protein sequence ID" value="MCV2867189.1"/>
    <property type="molecule type" value="Genomic_DNA"/>
</dbReference>
<proteinExistence type="predicted"/>
<feature type="transmembrane region" description="Helical" evidence="1">
    <location>
        <begin position="37"/>
        <end position="58"/>
    </location>
</feature>
<evidence type="ECO:0000256" key="1">
    <source>
        <dbReference type="SAM" id="Phobius"/>
    </source>
</evidence>
<keyword evidence="1" id="KW-0472">Membrane</keyword>
<gene>
    <name evidence="2" type="ORF">OEW28_00930</name>
</gene>
<comment type="caution">
    <text evidence="2">The sequence shown here is derived from an EMBL/GenBank/DDBJ whole genome shotgun (WGS) entry which is preliminary data.</text>
</comment>
<evidence type="ECO:0008006" key="4">
    <source>
        <dbReference type="Google" id="ProtNLM"/>
    </source>
</evidence>
<dbReference type="Proteomes" id="UP001652542">
    <property type="component" value="Unassembled WGS sequence"/>
</dbReference>
<accession>A0ABT2Z7Q9</accession>
<evidence type="ECO:0000313" key="3">
    <source>
        <dbReference type="Proteomes" id="UP001652542"/>
    </source>
</evidence>